<reference evidence="22" key="1">
    <citation type="submission" date="2020-06" db="EMBL/GenBank/DDBJ databases">
        <title>Legume-microbial interactions unlock mineral nutrients during tropical forest succession.</title>
        <authorList>
            <person name="Epihov D.Z."/>
        </authorList>
    </citation>
    <scope>NUCLEOTIDE SEQUENCE [LARGE SCALE GENOMIC DNA]</scope>
    <source>
        <strain evidence="22">Pan2503</strain>
    </source>
</reference>
<gene>
    <name evidence="22" type="primary">ftsW</name>
    <name evidence="22" type="ORF">HRJ53_09815</name>
</gene>
<name>A0A7V8NPS6_9BACT</name>
<evidence type="ECO:0000256" key="5">
    <source>
        <dbReference type="ARBA" id="ARBA00022676"/>
    </source>
</evidence>
<keyword evidence="7 21" id="KW-0812">Transmembrane</keyword>
<feature type="transmembrane region" description="Helical" evidence="21">
    <location>
        <begin position="44"/>
        <end position="62"/>
    </location>
</feature>
<feature type="transmembrane region" description="Helical" evidence="21">
    <location>
        <begin position="344"/>
        <end position="365"/>
    </location>
</feature>
<dbReference type="AlphaFoldDB" id="A0A7V8NPS6"/>
<dbReference type="GO" id="GO:0005886">
    <property type="term" value="C:plasma membrane"/>
    <property type="evidence" value="ECO:0007669"/>
    <property type="project" value="UniProtKB-SubCell"/>
</dbReference>
<organism evidence="22 23">
    <name type="scientific">Candidatus Acidiferrum panamense</name>
    <dbReference type="NCBI Taxonomy" id="2741543"/>
    <lineage>
        <taxon>Bacteria</taxon>
        <taxon>Pseudomonadati</taxon>
        <taxon>Acidobacteriota</taxon>
        <taxon>Terriglobia</taxon>
        <taxon>Candidatus Acidiferrales</taxon>
        <taxon>Candidatus Acidiferrum</taxon>
    </lineage>
</organism>
<evidence type="ECO:0000256" key="18">
    <source>
        <dbReference type="ARBA" id="ARBA00041418"/>
    </source>
</evidence>
<dbReference type="GO" id="GO:0008955">
    <property type="term" value="F:peptidoglycan glycosyltransferase activity"/>
    <property type="evidence" value="ECO:0007669"/>
    <property type="project" value="UniProtKB-EC"/>
</dbReference>
<comment type="pathway">
    <text evidence="2">Cell wall biogenesis; peptidoglycan biosynthesis.</text>
</comment>
<evidence type="ECO:0000256" key="17">
    <source>
        <dbReference type="ARBA" id="ARBA00041185"/>
    </source>
</evidence>
<keyword evidence="8" id="KW-0133">Cell shape</keyword>
<evidence type="ECO:0000256" key="20">
    <source>
        <dbReference type="ARBA" id="ARBA00049902"/>
    </source>
</evidence>
<dbReference type="GO" id="GO:0008360">
    <property type="term" value="P:regulation of cell shape"/>
    <property type="evidence" value="ECO:0007669"/>
    <property type="project" value="UniProtKB-KW"/>
</dbReference>
<keyword evidence="6" id="KW-0808">Transferase</keyword>
<protein>
    <recommendedName>
        <fullName evidence="17">Probable peptidoglycan glycosyltransferase FtsW</fullName>
        <ecNumber evidence="19">2.4.99.28</ecNumber>
    </recommendedName>
    <alternativeName>
        <fullName evidence="18">Cell division protein FtsW</fullName>
    </alternativeName>
    <alternativeName>
        <fullName evidence="15">Cell wall polymerase</fullName>
    </alternativeName>
    <alternativeName>
        <fullName evidence="14">Peptidoglycan polymerase</fullName>
    </alternativeName>
</protein>
<keyword evidence="9" id="KW-0573">Peptidoglycan synthesis</keyword>
<evidence type="ECO:0000256" key="19">
    <source>
        <dbReference type="ARBA" id="ARBA00044770"/>
    </source>
</evidence>
<evidence type="ECO:0000256" key="10">
    <source>
        <dbReference type="ARBA" id="ARBA00022989"/>
    </source>
</evidence>
<feature type="transmembrane region" description="Helical" evidence="21">
    <location>
        <begin position="197"/>
        <end position="215"/>
    </location>
</feature>
<feature type="transmembrane region" description="Helical" evidence="21">
    <location>
        <begin position="311"/>
        <end position="332"/>
    </location>
</feature>
<evidence type="ECO:0000313" key="23">
    <source>
        <dbReference type="Proteomes" id="UP000567293"/>
    </source>
</evidence>
<evidence type="ECO:0000256" key="1">
    <source>
        <dbReference type="ARBA" id="ARBA00004651"/>
    </source>
</evidence>
<evidence type="ECO:0000256" key="9">
    <source>
        <dbReference type="ARBA" id="ARBA00022984"/>
    </source>
</evidence>
<keyword evidence="12" id="KW-0131">Cell cycle</keyword>
<evidence type="ECO:0000256" key="15">
    <source>
        <dbReference type="ARBA" id="ARBA00033270"/>
    </source>
</evidence>
<keyword evidence="11 21" id="KW-0472">Membrane</keyword>
<evidence type="ECO:0000256" key="16">
    <source>
        <dbReference type="ARBA" id="ARBA00038053"/>
    </source>
</evidence>
<comment type="caution">
    <text evidence="22">The sequence shown here is derived from an EMBL/GenBank/DDBJ whole genome shotgun (WGS) entry which is preliminary data.</text>
</comment>
<feature type="transmembrane region" description="Helical" evidence="21">
    <location>
        <begin position="105"/>
        <end position="128"/>
    </location>
</feature>
<comment type="similarity">
    <text evidence="16">Belongs to the SEDS family. FtsW subfamily.</text>
</comment>
<feature type="transmembrane region" description="Helical" evidence="21">
    <location>
        <begin position="148"/>
        <end position="165"/>
    </location>
</feature>
<keyword evidence="4" id="KW-0132">Cell division</keyword>
<dbReference type="PANTHER" id="PTHR30474:SF2">
    <property type="entry name" value="PEPTIDOGLYCAN GLYCOSYLTRANSFERASE FTSW-RELATED"/>
    <property type="match status" value="1"/>
</dbReference>
<keyword evidence="3" id="KW-1003">Cell membrane</keyword>
<comment type="catalytic activity">
    <reaction evidence="20">
        <text>[GlcNAc-(1-&gt;4)-Mur2Ac(oyl-L-Ala-gamma-D-Glu-L-Lys-D-Ala-D-Ala)](n)-di-trans,octa-cis-undecaprenyl diphosphate + beta-D-GlcNAc-(1-&gt;4)-Mur2Ac(oyl-L-Ala-gamma-D-Glu-L-Lys-D-Ala-D-Ala)-di-trans,octa-cis-undecaprenyl diphosphate = [GlcNAc-(1-&gt;4)-Mur2Ac(oyl-L-Ala-gamma-D-Glu-L-Lys-D-Ala-D-Ala)](n+1)-di-trans,octa-cis-undecaprenyl diphosphate + di-trans,octa-cis-undecaprenyl diphosphate + H(+)</text>
        <dbReference type="Rhea" id="RHEA:23708"/>
        <dbReference type="Rhea" id="RHEA-COMP:9602"/>
        <dbReference type="Rhea" id="RHEA-COMP:9603"/>
        <dbReference type="ChEBI" id="CHEBI:15378"/>
        <dbReference type="ChEBI" id="CHEBI:58405"/>
        <dbReference type="ChEBI" id="CHEBI:60033"/>
        <dbReference type="ChEBI" id="CHEBI:78435"/>
        <dbReference type="EC" id="2.4.99.28"/>
    </reaction>
</comment>
<evidence type="ECO:0000256" key="21">
    <source>
        <dbReference type="SAM" id="Phobius"/>
    </source>
</evidence>
<evidence type="ECO:0000256" key="6">
    <source>
        <dbReference type="ARBA" id="ARBA00022679"/>
    </source>
</evidence>
<evidence type="ECO:0000256" key="3">
    <source>
        <dbReference type="ARBA" id="ARBA00022475"/>
    </source>
</evidence>
<feature type="transmembrane region" description="Helical" evidence="21">
    <location>
        <begin position="269"/>
        <end position="291"/>
    </location>
</feature>
<evidence type="ECO:0000256" key="7">
    <source>
        <dbReference type="ARBA" id="ARBA00022692"/>
    </source>
</evidence>
<dbReference type="GO" id="GO:0015648">
    <property type="term" value="F:lipid-linked peptidoglycan transporter activity"/>
    <property type="evidence" value="ECO:0007669"/>
    <property type="project" value="TreeGrafter"/>
</dbReference>
<dbReference type="Pfam" id="PF01098">
    <property type="entry name" value="FTSW_RODA_SPOVE"/>
    <property type="match status" value="1"/>
</dbReference>
<dbReference type="GO" id="GO:0051301">
    <property type="term" value="P:cell division"/>
    <property type="evidence" value="ECO:0007669"/>
    <property type="project" value="UniProtKB-KW"/>
</dbReference>
<comment type="subcellular location">
    <subcellularLocation>
        <location evidence="1">Cell membrane</location>
        <topology evidence="1">Multi-pass membrane protein</topology>
    </subcellularLocation>
</comment>
<evidence type="ECO:0000313" key="22">
    <source>
        <dbReference type="EMBL" id="MBA0085282.1"/>
    </source>
</evidence>
<dbReference type="InterPro" id="IPR001182">
    <property type="entry name" value="FtsW/RodA"/>
</dbReference>
<sequence length="372" mass="40504">MPSRPDSDRWLFGVTLALCLFGAVMILSASAVTAEQLYGHSYIFLVRQAAWLLLGLLGMFVLMRTDYHKLRQPAVIYAVLSTVLVMLVSAFFLDRSHATHRWIRFGPVGIQPSELAKLAVILYLAWFLDQKRRGKDSMEFSKEDFLDMVLPALAPILVCAGLILAQPDLGTSVDILLFATTVLFVAGLSWKWIATGVAVALPALYLLVTLAPYRMARFLSFWDPGADPQGAGFQLRQSLIAVGSGGLTGVGLMESKQKLFYLPEAHTDFIYAVICEELGFIGAVLVIGLFVVYGRRGIRAAFAAPDAFGRLLALGITTMVLWQALINFAVVLGMVPTKGIPLPFVSYGGSSLLVMLLGTGVLLNISQQAREA</sequence>
<keyword evidence="23" id="KW-1185">Reference proteome</keyword>
<evidence type="ECO:0000256" key="11">
    <source>
        <dbReference type="ARBA" id="ARBA00023136"/>
    </source>
</evidence>
<feature type="transmembrane region" description="Helical" evidence="21">
    <location>
        <begin position="171"/>
        <end position="190"/>
    </location>
</feature>
<proteinExistence type="inferred from homology"/>
<dbReference type="Proteomes" id="UP000567293">
    <property type="component" value="Unassembled WGS sequence"/>
</dbReference>
<keyword evidence="13" id="KW-0961">Cell wall biogenesis/degradation</keyword>
<evidence type="ECO:0000256" key="8">
    <source>
        <dbReference type="ARBA" id="ARBA00022960"/>
    </source>
</evidence>
<dbReference type="InterPro" id="IPR013437">
    <property type="entry name" value="FtsW"/>
</dbReference>
<feature type="transmembrane region" description="Helical" evidence="21">
    <location>
        <begin position="74"/>
        <end position="93"/>
    </location>
</feature>
<evidence type="ECO:0000256" key="4">
    <source>
        <dbReference type="ARBA" id="ARBA00022618"/>
    </source>
</evidence>
<accession>A0A7V8NPS6</accession>
<dbReference type="InterPro" id="IPR018365">
    <property type="entry name" value="Cell_cycle_FtsW-rel_CS"/>
</dbReference>
<dbReference type="GO" id="GO:0071555">
    <property type="term" value="P:cell wall organization"/>
    <property type="evidence" value="ECO:0007669"/>
    <property type="project" value="UniProtKB-KW"/>
</dbReference>
<dbReference type="PANTHER" id="PTHR30474">
    <property type="entry name" value="CELL CYCLE PROTEIN"/>
    <property type="match status" value="1"/>
</dbReference>
<dbReference type="EMBL" id="JACDQQ010000943">
    <property type="protein sequence ID" value="MBA0085282.1"/>
    <property type="molecule type" value="Genomic_DNA"/>
</dbReference>
<dbReference type="NCBIfam" id="TIGR02614">
    <property type="entry name" value="ftsW"/>
    <property type="match status" value="1"/>
</dbReference>
<dbReference type="GO" id="GO:0009252">
    <property type="term" value="P:peptidoglycan biosynthetic process"/>
    <property type="evidence" value="ECO:0007669"/>
    <property type="project" value="UniProtKB-KW"/>
</dbReference>
<dbReference type="GO" id="GO:0032153">
    <property type="term" value="C:cell division site"/>
    <property type="evidence" value="ECO:0007669"/>
    <property type="project" value="TreeGrafter"/>
</dbReference>
<evidence type="ECO:0000256" key="14">
    <source>
        <dbReference type="ARBA" id="ARBA00032370"/>
    </source>
</evidence>
<dbReference type="PROSITE" id="PS00428">
    <property type="entry name" value="FTSW_RODA_SPOVE"/>
    <property type="match status" value="1"/>
</dbReference>
<evidence type="ECO:0000256" key="12">
    <source>
        <dbReference type="ARBA" id="ARBA00023306"/>
    </source>
</evidence>
<evidence type="ECO:0000256" key="2">
    <source>
        <dbReference type="ARBA" id="ARBA00004752"/>
    </source>
</evidence>
<keyword evidence="5" id="KW-0328">Glycosyltransferase</keyword>
<keyword evidence="10 21" id="KW-1133">Transmembrane helix</keyword>
<evidence type="ECO:0000256" key="13">
    <source>
        <dbReference type="ARBA" id="ARBA00023316"/>
    </source>
</evidence>
<dbReference type="EC" id="2.4.99.28" evidence="19"/>